<keyword evidence="3" id="KW-0238">DNA-binding</keyword>
<dbReference type="GO" id="GO:0035497">
    <property type="term" value="F:cAMP response element binding"/>
    <property type="evidence" value="ECO:0007669"/>
    <property type="project" value="TreeGrafter"/>
</dbReference>
<keyword evidence="2" id="KW-0805">Transcription regulation</keyword>
<proteinExistence type="predicted"/>
<evidence type="ECO:0000256" key="3">
    <source>
        <dbReference type="ARBA" id="ARBA00023125"/>
    </source>
</evidence>
<dbReference type="PANTHER" id="PTHR46004">
    <property type="entry name" value="CYCLIC AMP RESPONSE ELEMENT-BINDING PROTEIN A"/>
    <property type="match status" value="1"/>
</dbReference>
<evidence type="ECO:0000313" key="9">
    <source>
        <dbReference type="EMBL" id="RMX41049.1"/>
    </source>
</evidence>
<keyword evidence="6" id="KW-0175">Coiled coil</keyword>
<evidence type="ECO:0000256" key="2">
    <source>
        <dbReference type="ARBA" id="ARBA00023015"/>
    </source>
</evidence>
<evidence type="ECO:0000313" key="10">
    <source>
        <dbReference type="Proteomes" id="UP000275408"/>
    </source>
</evidence>
<evidence type="ECO:0000256" key="6">
    <source>
        <dbReference type="SAM" id="Coils"/>
    </source>
</evidence>
<dbReference type="GO" id="GO:0005634">
    <property type="term" value="C:nucleus"/>
    <property type="evidence" value="ECO:0007669"/>
    <property type="project" value="UniProtKB-SubCell"/>
</dbReference>
<dbReference type="Proteomes" id="UP000275408">
    <property type="component" value="Unassembled WGS sequence"/>
</dbReference>
<dbReference type="Pfam" id="PF00170">
    <property type="entry name" value="bZIP_1"/>
    <property type="match status" value="1"/>
</dbReference>
<dbReference type="PROSITE" id="PS50217">
    <property type="entry name" value="BZIP"/>
    <property type="match status" value="1"/>
</dbReference>
<keyword evidence="5" id="KW-0539">Nucleus</keyword>
<dbReference type="PROSITE" id="PS00036">
    <property type="entry name" value="BZIP_BASIC"/>
    <property type="match status" value="1"/>
</dbReference>
<dbReference type="SMART" id="SM00338">
    <property type="entry name" value="BRLZ"/>
    <property type="match status" value="1"/>
</dbReference>
<dbReference type="CDD" id="cd14689">
    <property type="entry name" value="bZIP_CREB3"/>
    <property type="match status" value="1"/>
</dbReference>
<keyword evidence="4" id="KW-0804">Transcription</keyword>
<comment type="subcellular location">
    <subcellularLocation>
        <location evidence="1">Nucleus</location>
    </subcellularLocation>
</comment>
<name>A0A3M6TIB2_POCDA</name>
<evidence type="ECO:0000256" key="7">
    <source>
        <dbReference type="SAM" id="MobiDB-lite"/>
    </source>
</evidence>
<comment type="caution">
    <text evidence="9">The sequence shown here is derived from an EMBL/GenBank/DDBJ whole genome shotgun (WGS) entry which is preliminary data.</text>
</comment>
<organism evidence="9 10">
    <name type="scientific">Pocillopora damicornis</name>
    <name type="common">Cauliflower coral</name>
    <name type="synonym">Millepora damicornis</name>
    <dbReference type="NCBI Taxonomy" id="46731"/>
    <lineage>
        <taxon>Eukaryota</taxon>
        <taxon>Metazoa</taxon>
        <taxon>Cnidaria</taxon>
        <taxon>Anthozoa</taxon>
        <taxon>Hexacorallia</taxon>
        <taxon>Scleractinia</taxon>
        <taxon>Astrocoeniina</taxon>
        <taxon>Pocilloporidae</taxon>
        <taxon>Pocillopora</taxon>
    </lineage>
</organism>
<dbReference type="PANTHER" id="PTHR46004:SF3">
    <property type="entry name" value="CYCLIC AMP RESPONSE ELEMENT-BINDING PROTEIN A"/>
    <property type="match status" value="1"/>
</dbReference>
<evidence type="ECO:0000256" key="4">
    <source>
        <dbReference type="ARBA" id="ARBA00023163"/>
    </source>
</evidence>
<evidence type="ECO:0000256" key="1">
    <source>
        <dbReference type="ARBA" id="ARBA00004123"/>
    </source>
</evidence>
<dbReference type="SUPFAM" id="SSF57959">
    <property type="entry name" value="Leucine zipper domain"/>
    <property type="match status" value="1"/>
</dbReference>
<dbReference type="GO" id="GO:0000981">
    <property type="term" value="F:DNA-binding transcription factor activity, RNA polymerase II-specific"/>
    <property type="evidence" value="ECO:0007669"/>
    <property type="project" value="TreeGrafter"/>
</dbReference>
<sequence length="272" mass="31367">MEAFNQAYDEFTGVHSLKNANSSKGCHAFSLKSSPKDRSQDRKLLFKISSLLEKKEIEVASYPEDIFEEQEHSDSSDIDVSGEQGYSLNDDECDQVEKDVIFTEKGCDDKVKLTDEEKETFVSEGLPVPSRIPLTKAEERALKRIRRKIKNKLSAQESRRKKKEYVEGLEKRVETCNSENSILRQKVDSLESTVRALLTELNRLRKVSLEKQGRERPEMRSKGTQTGTCLKCLKKRNAVYKQQNLARLEHLRQNNNLCTSQPYSLHKLETHR</sequence>
<feature type="coiled-coil region" evidence="6">
    <location>
        <begin position="166"/>
        <end position="207"/>
    </location>
</feature>
<reference evidence="9 10" key="1">
    <citation type="journal article" date="2018" name="Sci. Rep.">
        <title>Comparative analysis of the Pocillopora damicornis genome highlights role of immune system in coral evolution.</title>
        <authorList>
            <person name="Cunning R."/>
            <person name="Bay R.A."/>
            <person name="Gillette P."/>
            <person name="Baker A.C."/>
            <person name="Traylor-Knowles N."/>
        </authorList>
    </citation>
    <scope>NUCLEOTIDE SEQUENCE [LARGE SCALE GENOMIC DNA]</scope>
    <source>
        <strain evidence="9">RSMAS</strain>
        <tissue evidence="9">Whole animal</tissue>
    </source>
</reference>
<dbReference type="STRING" id="46731.A0A3M6TIB2"/>
<protein>
    <recommendedName>
        <fullName evidence="8">BZIP domain-containing protein</fullName>
    </recommendedName>
</protein>
<feature type="region of interest" description="Disordered" evidence="7">
    <location>
        <begin position="66"/>
        <end position="86"/>
    </location>
</feature>
<keyword evidence="10" id="KW-1185">Reference proteome</keyword>
<dbReference type="EMBL" id="RCHS01003527">
    <property type="protein sequence ID" value="RMX41049.1"/>
    <property type="molecule type" value="Genomic_DNA"/>
</dbReference>
<dbReference type="Gene3D" id="1.20.5.170">
    <property type="match status" value="1"/>
</dbReference>
<dbReference type="OrthoDB" id="674948at2759"/>
<dbReference type="AlphaFoldDB" id="A0A3M6TIB2"/>
<gene>
    <name evidence="9" type="ORF">pdam_00003254</name>
</gene>
<evidence type="ECO:0000259" key="8">
    <source>
        <dbReference type="PROSITE" id="PS50217"/>
    </source>
</evidence>
<evidence type="ECO:0000256" key="5">
    <source>
        <dbReference type="ARBA" id="ARBA00023242"/>
    </source>
</evidence>
<dbReference type="InterPro" id="IPR046347">
    <property type="entry name" value="bZIP_sf"/>
</dbReference>
<accession>A0A3M6TIB2</accession>
<dbReference type="InterPro" id="IPR004827">
    <property type="entry name" value="bZIP"/>
</dbReference>
<feature type="domain" description="BZIP" evidence="8">
    <location>
        <begin position="141"/>
        <end position="204"/>
    </location>
</feature>